<proteinExistence type="inferred from homology"/>
<name>A0A2G1XQN5_STRCJ</name>
<gene>
    <name evidence="4" type="ORF">BLA24_00960</name>
</gene>
<dbReference type="InterPro" id="IPR027417">
    <property type="entry name" value="P-loop_NTPase"/>
</dbReference>
<evidence type="ECO:0008006" key="6">
    <source>
        <dbReference type="Google" id="ProtNLM"/>
    </source>
</evidence>
<keyword evidence="5" id="KW-1185">Reference proteome</keyword>
<comment type="similarity">
    <text evidence="1">Belongs to the arsA ATPase family.</text>
</comment>
<evidence type="ECO:0000313" key="5">
    <source>
        <dbReference type="Proteomes" id="UP000222531"/>
    </source>
</evidence>
<feature type="domain" description="ArsA/GET3 Anion-transporting ATPase-like" evidence="2">
    <location>
        <begin position="1"/>
        <end position="314"/>
    </location>
</feature>
<dbReference type="Proteomes" id="UP000222531">
    <property type="component" value="Unassembled WGS sequence"/>
</dbReference>
<dbReference type="InterPro" id="IPR025723">
    <property type="entry name" value="ArsA/GET3_ATPase-like"/>
</dbReference>
<evidence type="ECO:0000259" key="2">
    <source>
        <dbReference type="Pfam" id="PF02374"/>
    </source>
</evidence>
<sequence>MRTVLVTGPGGAGRTTVAAATALAAARAGRRVLLLTCDRGPAPDAVLGVSLPADGDGEGGDAIPWAPPTEAAPGLWAARVATGAHFRALARDLQDRGTSVFDLLGASPLDPEELTELPGAEHLAILAALRAAHARPERWDLLVADMPPAHETVRLLALPEQLRRYLRRLLPAERQAARALRPMLAQLAGVPMPTQRLYETVERWQEELTAVQRVIEADGTTVRLVAEPGPSGADLLRPARAGLSLQGCRVDSLVANRLLPAESADPWLAGLAQEQRAALKALSEEYLADGITVRELPHLGRSPRGRADLDALAQRATLPREDHAPPVPWPVDDRLADEGMLVWRIPLPGAERDGLGLVRRGDELLVSVGPFRRVLPLPSALRRCTVSGAGLRDGELCVRFVPDPGLWPRGT</sequence>
<organism evidence="4 5">
    <name type="scientific">Streptomyces cinnamoneus</name>
    <name type="common">Streptoverticillium cinnamoneum</name>
    <dbReference type="NCBI Taxonomy" id="53446"/>
    <lineage>
        <taxon>Bacteria</taxon>
        <taxon>Bacillati</taxon>
        <taxon>Actinomycetota</taxon>
        <taxon>Actinomycetes</taxon>
        <taxon>Kitasatosporales</taxon>
        <taxon>Streptomycetaceae</taxon>
        <taxon>Streptomyces</taxon>
        <taxon>Streptomyces cinnamoneus group</taxon>
    </lineage>
</organism>
<dbReference type="Gene3D" id="2.60.40.790">
    <property type="match status" value="1"/>
</dbReference>
<evidence type="ECO:0000259" key="3">
    <source>
        <dbReference type="Pfam" id="PF17886"/>
    </source>
</evidence>
<accession>A0A2G1XQN5</accession>
<dbReference type="EMBL" id="NHZO01000012">
    <property type="protein sequence ID" value="PHQ53532.1"/>
    <property type="molecule type" value="Genomic_DNA"/>
</dbReference>
<evidence type="ECO:0000313" key="4">
    <source>
        <dbReference type="EMBL" id="PHQ53532.1"/>
    </source>
</evidence>
<evidence type="ECO:0000256" key="1">
    <source>
        <dbReference type="ARBA" id="ARBA00011040"/>
    </source>
</evidence>
<dbReference type="InterPro" id="IPR040612">
    <property type="entry name" value="ArsA_HSP20-like"/>
</dbReference>
<dbReference type="AlphaFoldDB" id="A0A2G1XQN5"/>
<dbReference type="SUPFAM" id="SSF52540">
    <property type="entry name" value="P-loop containing nucleoside triphosphate hydrolases"/>
    <property type="match status" value="1"/>
</dbReference>
<dbReference type="Pfam" id="PF17886">
    <property type="entry name" value="ArsA_HSP20"/>
    <property type="match status" value="1"/>
</dbReference>
<dbReference type="RefSeq" id="WP_099197438.1">
    <property type="nucleotide sequence ID" value="NZ_JBIRXA010000001.1"/>
</dbReference>
<dbReference type="OrthoDB" id="9780677at2"/>
<dbReference type="GO" id="GO:0016887">
    <property type="term" value="F:ATP hydrolysis activity"/>
    <property type="evidence" value="ECO:0007669"/>
    <property type="project" value="InterPro"/>
</dbReference>
<dbReference type="PANTHER" id="PTHR10803">
    <property type="entry name" value="ARSENICAL PUMP-DRIVING ATPASE ARSENITE-TRANSLOCATING ATPASE"/>
    <property type="match status" value="1"/>
</dbReference>
<dbReference type="PANTHER" id="PTHR10803:SF3">
    <property type="entry name" value="ATPASE GET3"/>
    <property type="match status" value="1"/>
</dbReference>
<dbReference type="Gene3D" id="3.40.50.300">
    <property type="entry name" value="P-loop containing nucleotide triphosphate hydrolases"/>
    <property type="match status" value="1"/>
</dbReference>
<protein>
    <recommendedName>
        <fullName evidence="6">ArsA family ATPase</fullName>
    </recommendedName>
</protein>
<comment type="caution">
    <text evidence="4">The sequence shown here is derived from an EMBL/GenBank/DDBJ whole genome shotgun (WGS) entry which is preliminary data.</text>
</comment>
<reference evidence="4 5" key="1">
    <citation type="journal article" date="2017" name="Biochemistry">
        <title>Identification of the Biosynthetic Pathway for the Antibiotic Bicyclomycin.</title>
        <authorList>
            <person name="Patteson J."/>
            <person name="Cai W."/>
            <person name="Johnson R.A."/>
            <person name="Santa Maria K."/>
            <person name="Li B."/>
        </authorList>
    </citation>
    <scope>NUCLEOTIDE SEQUENCE [LARGE SCALE GENOMIC DNA]</scope>
    <source>
        <strain evidence="4 5">ATCC 21532</strain>
    </source>
</reference>
<dbReference type="GO" id="GO:0005524">
    <property type="term" value="F:ATP binding"/>
    <property type="evidence" value="ECO:0007669"/>
    <property type="project" value="InterPro"/>
</dbReference>
<feature type="domain" description="ArsA HSP20-like" evidence="3">
    <location>
        <begin position="341"/>
        <end position="400"/>
    </location>
</feature>
<dbReference type="InterPro" id="IPR016300">
    <property type="entry name" value="ATPase_ArsA/GET3"/>
</dbReference>
<dbReference type="InterPro" id="IPR008978">
    <property type="entry name" value="HSP20-like_chaperone"/>
</dbReference>
<dbReference type="Pfam" id="PF02374">
    <property type="entry name" value="ArsA_ATPase"/>
    <property type="match status" value="1"/>
</dbReference>